<evidence type="ECO:0000256" key="2">
    <source>
        <dbReference type="SAM" id="SignalP"/>
    </source>
</evidence>
<sequence>MVTTGSVALMLVVAQAEALAGPPPPPPPSSDDGSGAAPAPLDGASDTNPRSRRTNAPPPPSGGGGSIDSGGVSDPLNIDQRTPDTDLTGTWSFSRTARPRPNYISSAEEDPFFQINPIGYYQGVTVAGGNTPPFAPREVGGETAVLTWTGFERGDGSSRVFFQLSTAVTPDVGAEGMTITVTLPSTAITVRNNRRKLITKFFNTPVNDVVLRRKGKDVVVTMNLRWESEVSWKLEDGANGYQLLVFEFPDYASEDDANTPPPPPSPPPTPSDDGDSGDAEGGPFLPTD</sequence>
<feature type="compositionally biased region" description="Polar residues" evidence="1">
    <location>
        <begin position="85"/>
        <end position="95"/>
    </location>
</feature>
<feature type="compositionally biased region" description="Low complexity" evidence="1">
    <location>
        <begin position="30"/>
        <end position="40"/>
    </location>
</feature>
<comment type="caution">
    <text evidence="3">The sequence shown here is derived from an EMBL/GenBank/DDBJ whole genome shotgun (WGS) entry which is preliminary data.</text>
</comment>
<proteinExistence type="predicted"/>
<protein>
    <submittedName>
        <fullName evidence="3">Uncharacterized protein</fullName>
    </submittedName>
</protein>
<reference evidence="3 4" key="1">
    <citation type="submission" date="2007-06" db="EMBL/GenBank/DDBJ databases">
        <authorList>
            <person name="Shimkets L."/>
            <person name="Ferriera S."/>
            <person name="Johnson J."/>
            <person name="Kravitz S."/>
            <person name="Beeson K."/>
            <person name="Sutton G."/>
            <person name="Rogers Y.-H."/>
            <person name="Friedman R."/>
            <person name="Frazier M."/>
            <person name="Venter J.C."/>
        </authorList>
    </citation>
    <scope>NUCLEOTIDE SEQUENCE [LARGE SCALE GENOMIC DNA]</scope>
    <source>
        <strain evidence="3 4">SIR-1</strain>
    </source>
</reference>
<dbReference type="EMBL" id="ABCS01000023">
    <property type="protein sequence ID" value="EDM79103.1"/>
    <property type="molecule type" value="Genomic_DNA"/>
</dbReference>
<dbReference type="Gene3D" id="2.60.40.3470">
    <property type="match status" value="1"/>
</dbReference>
<feature type="region of interest" description="Disordered" evidence="1">
    <location>
        <begin position="252"/>
        <end position="288"/>
    </location>
</feature>
<dbReference type="AlphaFoldDB" id="A6G511"/>
<dbReference type="Proteomes" id="UP000005801">
    <property type="component" value="Unassembled WGS sequence"/>
</dbReference>
<keyword evidence="4" id="KW-1185">Reference proteome</keyword>
<organism evidence="3 4">
    <name type="scientific">Plesiocystis pacifica SIR-1</name>
    <dbReference type="NCBI Taxonomy" id="391625"/>
    <lineage>
        <taxon>Bacteria</taxon>
        <taxon>Pseudomonadati</taxon>
        <taxon>Myxococcota</taxon>
        <taxon>Polyangia</taxon>
        <taxon>Nannocystales</taxon>
        <taxon>Nannocystaceae</taxon>
        <taxon>Plesiocystis</taxon>
    </lineage>
</organism>
<accession>A6G511</accession>
<evidence type="ECO:0000256" key="1">
    <source>
        <dbReference type="SAM" id="MobiDB-lite"/>
    </source>
</evidence>
<gene>
    <name evidence="3" type="ORF">PPSIR1_10885</name>
</gene>
<feature type="compositionally biased region" description="Pro residues" evidence="1">
    <location>
        <begin position="259"/>
        <end position="270"/>
    </location>
</feature>
<evidence type="ECO:0000313" key="3">
    <source>
        <dbReference type="EMBL" id="EDM79103.1"/>
    </source>
</evidence>
<name>A6G511_9BACT</name>
<feature type="signal peptide" evidence="2">
    <location>
        <begin position="1"/>
        <end position="20"/>
    </location>
</feature>
<feature type="region of interest" description="Disordered" evidence="1">
    <location>
        <begin position="18"/>
        <end position="104"/>
    </location>
</feature>
<evidence type="ECO:0000313" key="4">
    <source>
        <dbReference type="Proteomes" id="UP000005801"/>
    </source>
</evidence>
<feature type="chain" id="PRO_5002697523" evidence="2">
    <location>
        <begin position="21"/>
        <end position="288"/>
    </location>
</feature>
<keyword evidence="2" id="KW-0732">Signal</keyword>
<dbReference type="STRING" id="391625.PPSIR1_10885"/>